<proteinExistence type="predicted"/>
<evidence type="ECO:0000313" key="1">
    <source>
        <dbReference type="EMBL" id="MBO0608885.1"/>
    </source>
</evidence>
<comment type="caution">
    <text evidence="1">The sequence shown here is derived from an EMBL/GenBank/DDBJ whole genome shotgun (WGS) entry which is preliminary data.</text>
</comment>
<evidence type="ECO:0000313" key="2">
    <source>
        <dbReference type="Proteomes" id="UP000664617"/>
    </source>
</evidence>
<dbReference type="RefSeq" id="WP_207274841.1">
    <property type="nucleotide sequence ID" value="NZ_JAFMPK010000028.1"/>
</dbReference>
<keyword evidence="2" id="KW-1185">Reference proteome</keyword>
<reference evidence="1 2" key="1">
    <citation type="submission" date="2021-03" db="EMBL/GenBank/DDBJ databases">
        <authorList>
            <person name="Xin L."/>
        </authorList>
    </citation>
    <scope>NUCLEOTIDE SEQUENCE [LARGE SCALE GENOMIC DNA]</scope>
    <source>
        <strain evidence="1 2">XHU 5031</strain>
    </source>
</reference>
<protein>
    <submittedName>
        <fullName evidence="1">Uncharacterized protein</fullName>
    </submittedName>
</protein>
<dbReference type="EMBL" id="JAFMPK010000028">
    <property type="protein sequence ID" value="MBO0608885.1"/>
    <property type="molecule type" value="Genomic_DNA"/>
</dbReference>
<reference evidence="2" key="2">
    <citation type="submission" date="2023-07" db="EMBL/GenBank/DDBJ databases">
        <title>Myceligenerans salitolerans sp. nov., a halotolerant actinomycete isolated from a salt lake in Xinjiang, China.</title>
        <authorList>
            <person name="Guan T."/>
        </authorList>
    </citation>
    <scope>NUCLEOTIDE SEQUENCE [LARGE SCALE GENOMIC DNA]</scope>
    <source>
        <strain evidence="2">XHU 5031</strain>
    </source>
</reference>
<dbReference type="Proteomes" id="UP000664617">
    <property type="component" value="Unassembled WGS sequence"/>
</dbReference>
<name>A0ABS3I7H2_9MICO</name>
<accession>A0ABS3I7H2</accession>
<sequence length="175" mass="20049">MRLNRFKPWLWPVIDANLPEGVERLDWGETGIRKDPGMGEHTDGIVLRSPAGGVMYMSVTNANFKTSGDSFDEEEQIVQGDPPEPVAPIDLKISADGRIRMADLEEWLVMVLNNAGNKEMDHVERLSTREAMYQPQFGFCVYWHSLERTYSTPFYTLQSGQRRTEDSRFKISEAF</sequence>
<gene>
    <name evidence="1" type="ORF">J0911_07555</name>
</gene>
<organism evidence="1 2">
    <name type="scientific">Myceligenerans salitolerans</name>
    <dbReference type="NCBI Taxonomy" id="1230528"/>
    <lineage>
        <taxon>Bacteria</taxon>
        <taxon>Bacillati</taxon>
        <taxon>Actinomycetota</taxon>
        <taxon>Actinomycetes</taxon>
        <taxon>Micrococcales</taxon>
        <taxon>Promicromonosporaceae</taxon>
        <taxon>Myceligenerans</taxon>
    </lineage>
</organism>